<evidence type="ECO:0000256" key="3">
    <source>
        <dbReference type="ARBA" id="ARBA00011892"/>
    </source>
</evidence>
<dbReference type="SUPFAM" id="SSF54680">
    <property type="entry name" value="Pyrimidine nucleoside phosphorylase C-terminal domain"/>
    <property type="match status" value="1"/>
</dbReference>
<proteinExistence type="inferred from homology"/>
<dbReference type="PANTHER" id="PTHR10515">
    <property type="entry name" value="THYMIDINE PHOSPHORYLASE"/>
    <property type="match status" value="1"/>
</dbReference>
<dbReference type="OrthoDB" id="9763887at2"/>
<accession>A0A2T6BEH1</accession>
<gene>
    <name evidence="8" type="ORF">C8N43_3275</name>
</gene>
<dbReference type="Pfam" id="PF07831">
    <property type="entry name" value="PYNP_C"/>
    <property type="match status" value="1"/>
</dbReference>
<dbReference type="GO" id="GO:0006213">
    <property type="term" value="P:pyrimidine nucleoside metabolic process"/>
    <property type="evidence" value="ECO:0007669"/>
    <property type="project" value="InterPro"/>
</dbReference>
<dbReference type="InterPro" id="IPR036566">
    <property type="entry name" value="PYNP-like_C_sf"/>
</dbReference>
<dbReference type="AlphaFoldDB" id="A0A2T6BEH1"/>
<keyword evidence="5" id="KW-0808">Transferase</keyword>
<dbReference type="GO" id="GO:0005829">
    <property type="term" value="C:cytosol"/>
    <property type="evidence" value="ECO:0007669"/>
    <property type="project" value="TreeGrafter"/>
</dbReference>
<evidence type="ECO:0000256" key="1">
    <source>
        <dbReference type="ARBA" id="ARBA00006915"/>
    </source>
</evidence>
<dbReference type="InterPro" id="IPR035902">
    <property type="entry name" value="Nuc_phospho_transferase"/>
</dbReference>
<dbReference type="GO" id="GO:0004645">
    <property type="term" value="F:1,4-alpha-oligoglucan phosphorylase activity"/>
    <property type="evidence" value="ECO:0007669"/>
    <property type="project" value="InterPro"/>
</dbReference>
<feature type="domain" description="Pyrimidine nucleoside phosphorylase C-terminal" evidence="7">
    <location>
        <begin position="346"/>
        <end position="420"/>
    </location>
</feature>
<evidence type="ECO:0000313" key="8">
    <source>
        <dbReference type="EMBL" id="PTX54460.1"/>
    </source>
</evidence>
<comment type="subunit">
    <text evidence="2">Homodimer.</text>
</comment>
<protein>
    <recommendedName>
        <fullName evidence="3">thymidine phosphorylase</fullName>
        <ecNumber evidence="3">2.4.2.4</ecNumber>
    </recommendedName>
</protein>
<dbReference type="Pfam" id="PF02885">
    <property type="entry name" value="Glycos_trans_3N"/>
    <property type="match status" value="1"/>
</dbReference>
<dbReference type="PANTHER" id="PTHR10515:SF0">
    <property type="entry name" value="THYMIDINE PHOSPHORYLASE"/>
    <property type="match status" value="1"/>
</dbReference>
<dbReference type="InterPro" id="IPR000312">
    <property type="entry name" value="Glycosyl_Trfase_fam3"/>
</dbReference>
<comment type="similarity">
    <text evidence="1">Belongs to the thymidine/pyrimidine-nucleoside phosphorylase family.</text>
</comment>
<comment type="caution">
    <text evidence="8">The sequence shown here is derived from an EMBL/GenBank/DDBJ whole genome shotgun (WGS) entry which is preliminary data.</text>
</comment>
<dbReference type="Gene3D" id="3.90.1170.30">
    <property type="entry name" value="Pyrimidine nucleoside phosphorylase-like, C-terminal domain"/>
    <property type="match status" value="1"/>
</dbReference>
<dbReference type="GO" id="GO:0009032">
    <property type="term" value="F:thymidine phosphorylase activity"/>
    <property type="evidence" value="ECO:0007669"/>
    <property type="project" value="UniProtKB-EC"/>
</dbReference>
<dbReference type="NCBIfam" id="TIGR02644">
    <property type="entry name" value="Y_phosphoryl"/>
    <property type="match status" value="1"/>
</dbReference>
<dbReference type="PIRSF" id="PIRSF000478">
    <property type="entry name" value="TP_PyNP"/>
    <property type="match status" value="1"/>
</dbReference>
<dbReference type="InterPro" id="IPR013102">
    <property type="entry name" value="PYNP_C"/>
</dbReference>
<evidence type="ECO:0000256" key="5">
    <source>
        <dbReference type="ARBA" id="ARBA00022679"/>
    </source>
</evidence>
<evidence type="ECO:0000256" key="2">
    <source>
        <dbReference type="ARBA" id="ARBA00011738"/>
    </source>
</evidence>
<dbReference type="Proteomes" id="UP000243978">
    <property type="component" value="Unassembled WGS sequence"/>
</dbReference>
<dbReference type="SMART" id="SM00941">
    <property type="entry name" value="PYNP_C"/>
    <property type="match status" value="1"/>
</dbReference>
<evidence type="ECO:0000259" key="7">
    <source>
        <dbReference type="SMART" id="SM00941"/>
    </source>
</evidence>
<reference evidence="8 9" key="1">
    <citation type="submission" date="2018-04" db="EMBL/GenBank/DDBJ databases">
        <title>Genomic Encyclopedia of Archaeal and Bacterial Type Strains, Phase II (KMG-II): from individual species to whole genera.</title>
        <authorList>
            <person name="Goeker M."/>
        </authorList>
    </citation>
    <scope>NUCLEOTIDE SEQUENCE [LARGE SCALE GENOMIC DNA]</scope>
    <source>
        <strain evidence="8 9">DSM 100977</strain>
    </source>
</reference>
<dbReference type="SUPFAM" id="SSF47648">
    <property type="entry name" value="Nucleoside phosphorylase/phosphoribosyltransferase N-terminal domain"/>
    <property type="match status" value="1"/>
</dbReference>
<name>A0A2T6BEH1_9RHOB</name>
<dbReference type="RefSeq" id="WP_107846790.1">
    <property type="nucleotide sequence ID" value="NZ_QBKS01000002.1"/>
</dbReference>
<dbReference type="FunFam" id="3.40.1030.10:FF:000003">
    <property type="entry name" value="Pyrimidine-nucleoside phosphorylase"/>
    <property type="match status" value="1"/>
</dbReference>
<dbReference type="InterPro" id="IPR000053">
    <property type="entry name" value="Thymidine/pyrmidine_PPase"/>
</dbReference>
<dbReference type="Pfam" id="PF00591">
    <property type="entry name" value="Glycos_transf_3"/>
    <property type="match status" value="1"/>
</dbReference>
<dbReference type="EMBL" id="QBKS01000002">
    <property type="protein sequence ID" value="PTX54460.1"/>
    <property type="molecule type" value="Genomic_DNA"/>
</dbReference>
<keyword evidence="4" id="KW-0328">Glycosyltransferase</keyword>
<evidence type="ECO:0000256" key="4">
    <source>
        <dbReference type="ARBA" id="ARBA00022676"/>
    </source>
</evidence>
<dbReference type="InterPro" id="IPR017872">
    <property type="entry name" value="Pyrmidine_PPase_CS"/>
</dbReference>
<dbReference type="Gene3D" id="3.40.1030.10">
    <property type="entry name" value="Nucleoside phosphorylase/phosphoribosyltransferase catalytic domain"/>
    <property type="match status" value="1"/>
</dbReference>
<organism evidence="8 9">
    <name type="scientific">Litoreibacter ponti</name>
    <dbReference type="NCBI Taxonomy" id="1510457"/>
    <lineage>
        <taxon>Bacteria</taxon>
        <taxon>Pseudomonadati</taxon>
        <taxon>Pseudomonadota</taxon>
        <taxon>Alphaproteobacteria</taxon>
        <taxon>Rhodobacterales</taxon>
        <taxon>Roseobacteraceae</taxon>
        <taxon>Litoreibacter</taxon>
    </lineage>
</organism>
<dbReference type="InterPro" id="IPR017459">
    <property type="entry name" value="Glycosyl_Trfase_fam3_N_dom"/>
</dbReference>
<dbReference type="InterPro" id="IPR036320">
    <property type="entry name" value="Glycosyl_Trfase_fam3_N_dom_sf"/>
</dbReference>
<dbReference type="GO" id="GO:0006206">
    <property type="term" value="P:pyrimidine nucleobase metabolic process"/>
    <property type="evidence" value="ECO:0007669"/>
    <property type="project" value="InterPro"/>
</dbReference>
<evidence type="ECO:0000313" key="9">
    <source>
        <dbReference type="Proteomes" id="UP000243978"/>
    </source>
</evidence>
<dbReference type="NCBIfam" id="NF004490">
    <property type="entry name" value="PRK05820.1"/>
    <property type="match status" value="1"/>
</dbReference>
<dbReference type="PROSITE" id="PS00647">
    <property type="entry name" value="THYMID_PHOSPHORYLASE"/>
    <property type="match status" value="1"/>
</dbReference>
<dbReference type="SUPFAM" id="SSF52418">
    <property type="entry name" value="Nucleoside phosphorylase/phosphoribosyltransferase catalytic domain"/>
    <property type="match status" value="1"/>
</dbReference>
<dbReference type="Gene3D" id="1.20.970.10">
    <property type="entry name" value="Transferase, Pyrimidine Nucleoside Phosphorylase, Chain C"/>
    <property type="match status" value="1"/>
</dbReference>
<evidence type="ECO:0000256" key="6">
    <source>
        <dbReference type="ARBA" id="ARBA00048550"/>
    </source>
</evidence>
<dbReference type="EC" id="2.4.2.4" evidence="3"/>
<dbReference type="InterPro" id="IPR018090">
    <property type="entry name" value="Pyrmidine_PPas_bac/euk"/>
</dbReference>
<keyword evidence="9" id="KW-1185">Reference proteome</keyword>
<comment type="catalytic activity">
    <reaction evidence="6">
        <text>thymidine + phosphate = 2-deoxy-alpha-D-ribose 1-phosphate + thymine</text>
        <dbReference type="Rhea" id="RHEA:16037"/>
        <dbReference type="ChEBI" id="CHEBI:17748"/>
        <dbReference type="ChEBI" id="CHEBI:17821"/>
        <dbReference type="ChEBI" id="CHEBI:43474"/>
        <dbReference type="ChEBI" id="CHEBI:57259"/>
        <dbReference type="EC" id="2.4.2.4"/>
    </reaction>
</comment>
<sequence>MDAAQIIGKIRRREAVTAAECRWFGGALAGDGISDAQAGAFAMAVAMEGLGAEGRVGLTEGMRDSGDVLRWKLDGPVLDKHSTGGVGDPVSMVLAPALAVCGAYVPMVSGRGLGHTGGTLDKLDAIPGYTSTVTASKLQQVTRDVGCAIVGASGTVAPSDKRLYAIRDVTATVDSIDLITASILAKKLAAGLQGLVLDVKTGSGAIMADPAQAKRLAYSLVEVAKGAGCPTTALITDMSQPLATAAGNAVEIRAVMEALSGTGQSRLREVALALGAELLGNNKQIKADTENAWNALNTALTSGRAMEQFCRMVAALGGPTDFDESWRFCLPEANIVREVLPLATGHIRAIDTRALGVAVVELGGGRRREMDRIDSSVGLSGLARIGAKVDKSTPLAMVHAATEEAAAKAERAVRKAFQIGAAAVPAPELFIDRVAV</sequence>